<feature type="domain" description="Vacuolar protein sorting-associated protein 54 C-terminal" evidence="9">
    <location>
        <begin position="796"/>
        <end position="929"/>
    </location>
</feature>
<feature type="region of interest" description="Disordered" evidence="8">
    <location>
        <begin position="1"/>
        <end position="54"/>
    </location>
</feature>
<keyword evidence="5" id="KW-0333">Golgi apparatus</keyword>
<protein>
    <recommendedName>
        <fullName evidence="9">Vacuolar protein sorting-associated protein 54 C-terminal domain-containing protein</fullName>
    </recommendedName>
</protein>
<dbReference type="GO" id="GO:0015031">
    <property type="term" value="P:protein transport"/>
    <property type="evidence" value="ECO:0007669"/>
    <property type="project" value="UniProtKB-KW"/>
</dbReference>
<comment type="caution">
    <text evidence="10">The sequence shown here is derived from an EMBL/GenBank/DDBJ whole genome shotgun (WGS) entry which is preliminary data.</text>
</comment>
<dbReference type="STRING" id="1399860.A0A2C5Y0H4"/>
<keyword evidence="11" id="KW-1185">Reference proteome</keyword>
<feature type="coiled-coil region" evidence="7">
    <location>
        <begin position="311"/>
        <end position="338"/>
    </location>
</feature>
<dbReference type="GO" id="GO:0019905">
    <property type="term" value="F:syntaxin binding"/>
    <property type="evidence" value="ECO:0007669"/>
    <property type="project" value="TreeGrafter"/>
</dbReference>
<keyword evidence="6 7" id="KW-0175">Coiled coil</keyword>
<dbReference type="GO" id="GO:0000938">
    <property type="term" value="C:GARP complex"/>
    <property type="evidence" value="ECO:0007669"/>
    <property type="project" value="InterPro"/>
</dbReference>
<keyword evidence="3" id="KW-0813">Transport</keyword>
<evidence type="ECO:0000313" key="11">
    <source>
        <dbReference type="Proteomes" id="UP000226192"/>
    </source>
</evidence>
<dbReference type="InterPro" id="IPR039745">
    <property type="entry name" value="Vps54"/>
</dbReference>
<feature type="compositionally biased region" description="Polar residues" evidence="8">
    <location>
        <begin position="89"/>
        <end position="101"/>
    </location>
</feature>
<feature type="compositionally biased region" description="Basic and acidic residues" evidence="8">
    <location>
        <begin position="1108"/>
        <end position="1117"/>
    </location>
</feature>
<dbReference type="GO" id="GO:0042147">
    <property type="term" value="P:retrograde transport, endosome to Golgi"/>
    <property type="evidence" value="ECO:0007669"/>
    <property type="project" value="InterPro"/>
</dbReference>
<proteinExistence type="inferred from homology"/>
<feature type="compositionally biased region" description="Basic and acidic residues" evidence="8">
    <location>
        <begin position="1053"/>
        <end position="1095"/>
    </location>
</feature>
<evidence type="ECO:0000256" key="2">
    <source>
        <dbReference type="ARBA" id="ARBA00009150"/>
    </source>
</evidence>
<dbReference type="Pfam" id="PF07928">
    <property type="entry name" value="Vps54"/>
    <property type="match status" value="1"/>
</dbReference>
<keyword evidence="4" id="KW-0653">Protein transport</keyword>
<dbReference type="PANTHER" id="PTHR12965:SF0">
    <property type="entry name" value="VACUOLAR PROTEIN SORTING-ASSOCIATED PROTEIN 54"/>
    <property type="match status" value="1"/>
</dbReference>
<dbReference type="Gene3D" id="1.20.1280.130">
    <property type="match status" value="1"/>
</dbReference>
<feature type="region of interest" description="Disordered" evidence="8">
    <location>
        <begin position="1036"/>
        <end position="1117"/>
    </location>
</feature>
<feature type="region of interest" description="Disordered" evidence="8">
    <location>
        <begin position="136"/>
        <end position="222"/>
    </location>
</feature>
<evidence type="ECO:0000256" key="3">
    <source>
        <dbReference type="ARBA" id="ARBA00022448"/>
    </source>
</evidence>
<evidence type="ECO:0000256" key="6">
    <source>
        <dbReference type="ARBA" id="ARBA00023054"/>
    </source>
</evidence>
<evidence type="ECO:0000313" key="10">
    <source>
        <dbReference type="EMBL" id="PHH60474.1"/>
    </source>
</evidence>
<feature type="compositionally biased region" description="Acidic residues" evidence="8">
    <location>
        <begin position="1043"/>
        <end position="1052"/>
    </location>
</feature>
<dbReference type="GO" id="GO:0006896">
    <property type="term" value="P:Golgi to vacuole transport"/>
    <property type="evidence" value="ECO:0007669"/>
    <property type="project" value="TreeGrafter"/>
</dbReference>
<dbReference type="EMBL" id="NJET01000144">
    <property type="protein sequence ID" value="PHH60474.1"/>
    <property type="molecule type" value="Genomic_DNA"/>
</dbReference>
<accession>A0A2C5Y0H4</accession>
<evidence type="ECO:0000259" key="9">
    <source>
        <dbReference type="Pfam" id="PF07928"/>
    </source>
</evidence>
<gene>
    <name evidence="10" type="ORF">CDD81_1605</name>
</gene>
<feature type="compositionally biased region" description="Low complexity" evidence="8">
    <location>
        <begin position="182"/>
        <end position="192"/>
    </location>
</feature>
<dbReference type="Proteomes" id="UP000226192">
    <property type="component" value="Unassembled WGS sequence"/>
</dbReference>
<dbReference type="GO" id="GO:0005829">
    <property type="term" value="C:cytosol"/>
    <property type="evidence" value="ECO:0007669"/>
    <property type="project" value="GOC"/>
</dbReference>
<feature type="compositionally biased region" description="Polar residues" evidence="8">
    <location>
        <begin position="200"/>
        <end position="213"/>
    </location>
</feature>
<evidence type="ECO:0000256" key="7">
    <source>
        <dbReference type="SAM" id="Coils"/>
    </source>
</evidence>
<dbReference type="OrthoDB" id="10259024at2759"/>
<dbReference type="PANTHER" id="PTHR12965">
    <property type="entry name" value="VACUOLAR PROTEIN SORTING 54"/>
    <property type="match status" value="1"/>
</dbReference>
<name>A0A2C5Y0H4_9HYPO</name>
<comment type="similarity">
    <text evidence="2">Belongs to the VPS54 family.</text>
</comment>
<feature type="region of interest" description="Disordered" evidence="8">
    <location>
        <begin position="86"/>
        <end position="105"/>
    </location>
</feature>
<feature type="region of interest" description="Disordered" evidence="8">
    <location>
        <begin position="536"/>
        <end position="569"/>
    </location>
</feature>
<reference evidence="10 11" key="1">
    <citation type="submission" date="2017-06" db="EMBL/GenBank/DDBJ databases">
        <title>Ant-infecting Ophiocordyceps genomes reveal a high diversity of potential behavioral manipulation genes and a possible major role for enterotoxins.</title>
        <authorList>
            <person name="De Bekker C."/>
            <person name="Evans H.C."/>
            <person name="Brachmann A."/>
            <person name="Hughes D.P."/>
        </authorList>
    </citation>
    <scope>NUCLEOTIDE SEQUENCE [LARGE SCALE GENOMIC DNA]</scope>
    <source>
        <strain evidence="10 11">Map64</strain>
    </source>
</reference>
<evidence type="ECO:0000256" key="4">
    <source>
        <dbReference type="ARBA" id="ARBA00022927"/>
    </source>
</evidence>
<evidence type="ECO:0000256" key="1">
    <source>
        <dbReference type="ARBA" id="ARBA00004601"/>
    </source>
</evidence>
<dbReference type="InterPro" id="IPR012501">
    <property type="entry name" value="Vps54_C"/>
</dbReference>
<dbReference type="AlphaFoldDB" id="A0A2C5Y0H4"/>
<organism evidence="10 11">
    <name type="scientific">Ophiocordyceps australis</name>
    <dbReference type="NCBI Taxonomy" id="1399860"/>
    <lineage>
        <taxon>Eukaryota</taxon>
        <taxon>Fungi</taxon>
        <taxon>Dikarya</taxon>
        <taxon>Ascomycota</taxon>
        <taxon>Pezizomycotina</taxon>
        <taxon>Sordariomycetes</taxon>
        <taxon>Hypocreomycetidae</taxon>
        <taxon>Hypocreales</taxon>
        <taxon>Ophiocordycipitaceae</taxon>
        <taxon>Ophiocordyceps</taxon>
    </lineage>
</organism>
<evidence type="ECO:0000256" key="8">
    <source>
        <dbReference type="SAM" id="MobiDB-lite"/>
    </source>
</evidence>
<comment type="subcellular location">
    <subcellularLocation>
        <location evidence="1">Golgi apparatus</location>
        <location evidence="1">trans-Golgi network</location>
    </subcellularLocation>
</comment>
<sequence length="1117" mass="121443">MFSSPGAGKSADSLPALSLGRHELPLHSSRVNPGHGRPVSRRDSTASSVHSIGGALDGISGSRVALVHESSQNAISTLLQPPIVRTGLQPHTTAPSSSSHKPPTARDIPPVALTNIPHVDSDEFLPYLNEIGSLHQQLRRAKDPDHDVPYTPRTPRHDEPPDSSIDGLLRPLTTRSHGGRRSSTASLASLASIETPSPMRRSSSGAFARKSSQGPPPLSTIPNVYFDESFHLENPRTFDVVSERSAVIQPPNAGRLSVDEANGNAPPPRKALATNAILQEKLSWYMDTIEVHLITSISAASTTFFTALGALKELHSEAAESVERIHALRGELAALDEEVAASGLAIVQKRQRQANLEQLSDAVTQLQGIVDDMAKCESLVDAGELDKALTHMDALEKLIAGECIEGDETASQPRLRDLRSASALGSIKEDMSRLRFRVGKAYETQFSGILMSDLRRHVESVSSSEVLVRWSYAASRSRGGHFRSPSVFPSYLGATEELRKQLLPNMAGLHQAKHISTAARAFREAVLRETRNLIRRGLPSSTDDDNESMVSVSTAGGGRRQRSNSEKSSVLARNLRALDAQDSEQLLTSMYVGVTETLRRLTTQVKVLLDIASSLTQRQDAASPGQAFELQEELHKALEESSLLTQAVDMANDKIVRILKVRSEQTTQLGLDSFLRYFNLNLYFANECEAISGRSGTGLKKVVNGQIKEFVQRNRDGEMQKLAQGMESDQWNAKDLTEDKAELLRLMVESSTEDATAWTDGSRLWVAGEGETCSAAAGESNGTGKDKARVAVIESERFILPQSAILCLQGTGNFMRLIAGIPSMTTEVASCLIAYLQLFNSRCTQLILGAGATRSAGLKNITTKHLALASQALSFVAALVPHVREFVRRHAGSGAGVGSLMGEFDKVRRLVQEHQDSIQQKLVDIMSGRAAVHAKSIRAIDWEAATQGPHGYMETIVKETTTLHRVLTKHLPQASIEMIMAPVFLSYKEQLGAALDEATAKTKAGRKSMNGDVDFFCAKLGKLDGFGATGETLGAVVRGKQQDDDDDDDDDEAQRRDGNDDERQKADSRDDEAQRRDGNDDERQKADSRDDEAPKTQHNKKGAMSEAAQEKQETGKA</sequence>
<evidence type="ECO:0000256" key="5">
    <source>
        <dbReference type="ARBA" id="ARBA00023034"/>
    </source>
</evidence>